<keyword evidence="1" id="KW-0732">Signal</keyword>
<dbReference type="InterPro" id="IPR019606">
    <property type="entry name" value="GerMN"/>
</dbReference>
<keyword evidence="4" id="KW-1185">Reference proteome</keyword>
<protein>
    <recommendedName>
        <fullName evidence="2">GerMN domain-containing protein</fullName>
    </recommendedName>
</protein>
<evidence type="ECO:0000256" key="1">
    <source>
        <dbReference type="SAM" id="SignalP"/>
    </source>
</evidence>
<dbReference type="Proteomes" id="UP001595850">
    <property type="component" value="Unassembled WGS sequence"/>
</dbReference>
<comment type="caution">
    <text evidence="3">The sequence shown here is derived from an EMBL/GenBank/DDBJ whole genome shotgun (WGS) entry which is preliminary data.</text>
</comment>
<dbReference type="PROSITE" id="PS51257">
    <property type="entry name" value="PROKAR_LIPOPROTEIN"/>
    <property type="match status" value="1"/>
</dbReference>
<feature type="chain" id="PRO_5046870838" description="GerMN domain-containing protein" evidence="1">
    <location>
        <begin position="20"/>
        <end position="176"/>
    </location>
</feature>
<name>A0ABV8IF78_9ACTN</name>
<dbReference type="EMBL" id="JBHSBM010000074">
    <property type="protein sequence ID" value="MFC4062894.1"/>
    <property type="molecule type" value="Genomic_DNA"/>
</dbReference>
<evidence type="ECO:0000259" key="2">
    <source>
        <dbReference type="Pfam" id="PF10646"/>
    </source>
</evidence>
<evidence type="ECO:0000313" key="3">
    <source>
        <dbReference type="EMBL" id="MFC4062894.1"/>
    </source>
</evidence>
<reference evidence="4" key="1">
    <citation type="journal article" date="2019" name="Int. J. Syst. Evol. Microbiol.">
        <title>The Global Catalogue of Microorganisms (GCM) 10K type strain sequencing project: providing services to taxonomists for standard genome sequencing and annotation.</title>
        <authorList>
            <consortium name="The Broad Institute Genomics Platform"/>
            <consortium name="The Broad Institute Genome Sequencing Center for Infectious Disease"/>
            <person name="Wu L."/>
            <person name="Ma J."/>
        </authorList>
    </citation>
    <scope>NUCLEOTIDE SEQUENCE [LARGE SCALE GENOMIC DNA]</scope>
    <source>
        <strain evidence="4">TBRC 4489</strain>
    </source>
</reference>
<feature type="domain" description="GerMN" evidence="2">
    <location>
        <begin position="49"/>
        <end position="136"/>
    </location>
</feature>
<sequence>MPGTLGRMAAALVAVAMLAGCGITDTDAHPAGQPVEGGLTARSSHLLRVYFITSQGTWPVSRPAQAGDRLPQAMKALLAGPTTGERARGLNTRLPSTSRPIQARTSKGRVELRLPWLVRDLQHAAVSQLVCTAAAASDSGGDPVIEVLEPGMGNDPWLVRCDESGTAVPVEPGGFS</sequence>
<feature type="signal peptide" evidence="1">
    <location>
        <begin position="1"/>
        <end position="19"/>
    </location>
</feature>
<dbReference type="Pfam" id="PF10646">
    <property type="entry name" value="Germane"/>
    <property type="match status" value="1"/>
</dbReference>
<organism evidence="3 4">
    <name type="scientific">Planomonospora corallina</name>
    <dbReference type="NCBI Taxonomy" id="1806052"/>
    <lineage>
        <taxon>Bacteria</taxon>
        <taxon>Bacillati</taxon>
        <taxon>Actinomycetota</taxon>
        <taxon>Actinomycetes</taxon>
        <taxon>Streptosporangiales</taxon>
        <taxon>Streptosporangiaceae</taxon>
        <taxon>Planomonospora</taxon>
    </lineage>
</organism>
<proteinExistence type="predicted"/>
<gene>
    <name evidence="3" type="ORF">ACFOWE_31780</name>
</gene>
<accession>A0ABV8IF78</accession>
<evidence type="ECO:0000313" key="4">
    <source>
        <dbReference type="Proteomes" id="UP001595850"/>
    </source>
</evidence>
<dbReference type="RefSeq" id="WP_377294421.1">
    <property type="nucleotide sequence ID" value="NZ_JBHSBM010000074.1"/>
</dbReference>